<gene>
    <name evidence="5" type="ORF">DVH24_007144</name>
</gene>
<accession>A0A498HEJ4</accession>
<dbReference type="GO" id="GO:0005524">
    <property type="term" value="F:ATP binding"/>
    <property type="evidence" value="ECO:0007669"/>
    <property type="project" value="UniProtKB-KW"/>
</dbReference>
<dbReference type="InterPro" id="IPR032678">
    <property type="entry name" value="tRNA-synt_1_cat_dom"/>
</dbReference>
<dbReference type="InterPro" id="IPR014729">
    <property type="entry name" value="Rossmann-like_a/b/a_fold"/>
</dbReference>
<evidence type="ECO:0000313" key="6">
    <source>
        <dbReference type="Proteomes" id="UP000290289"/>
    </source>
</evidence>
<dbReference type="Gene3D" id="3.40.50.620">
    <property type="entry name" value="HUPs"/>
    <property type="match status" value="1"/>
</dbReference>
<keyword evidence="2" id="KW-0547">Nucleotide-binding</keyword>
<comment type="caution">
    <text evidence="5">The sequence shown here is derived from an EMBL/GenBank/DDBJ whole genome shotgun (WGS) entry which is preliminary data.</text>
</comment>
<evidence type="ECO:0000256" key="3">
    <source>
        <dbReference type="ARBA" id="ARBA00022840"/>
    </source>
</evidence>
<protein>
    <recommendedName>
        <fullName evidence="4">tRNA synthetases class I catalytic domain-containing protein</fullName>
    </recommendedName>
</protein>
<reference evidence="5 6" key="1">
    <citation type="submission" date="2018-10" db="EMBL/GenBank/DDBJ databases">
        <title>A high-quality apple genome assembly.</title>
        <authorList>
            <person name="Hu J."/>
        </authorList>
    </citation>
    <scope>NUCLEOTIDE SEQUENCE [LARGE SCALE GENOMIC DNA]</scope>
    <source>
        <strain evidence="6">cv. HFTH1</strain>
        <tissue evidence="5">Young leaf</tissue>
    </source>
</reference>
<evidence type="ECO:0000256" key="2">
    <source>
        <dbReference type="ARBA" id="ARBA00022741"/>
    </source>
</evidence>
<evidence type="ECO:0000256" key="1">
    <source>
        <dbReference type="ARBA" id="ARBA00022598"/>
    </source>
</evidence>
<keyword evidence="6" id="KW-1185">Reference proteome</keyword>
<dbReference type="EMBL" id="RDQH01000342">
    <property type="protein sequence ID" value="RXH69888.1"/>
    <property type="molecule type" value="Genomic_DNA"/>
</dbReference>
<dbReference type="InterPro" id="IPR024909">
    <property type="entry name" value="Cys-tRNA/MSH_ligase"/>
</dbReference>
<dbReference type="GO" id="GO:0006423">
    <property type="term" value="P:cysteinyl-tRNA aminoacylation"/>
    <property type="evidence" value="ECO:0007669"/>
    <property type="project" value="TreeGrafter"/>
</dbReference>
<dbReference type="Proteomes" id="UP000290289">
    <property type="component" value="Chromosome 16"/>
</dbReference>
<dbReference type="PANTHER" id="PTHR10890">
    <property type="entry name" value="CYSTEINYL-TRNA SYNTHETASE"/>
    <property type="match status" value="1"/>
</dbReference>
<proteinExistence type="predicted"/>
<dbReference type="SUPFAM" id="SSF52374">
    <property type="entry name" value="Nucleotidylyl transferase"/>
    <property type="match status" value="1"/>
</dbReference>
<evidence type="ECO:0000259" key="4">
    <source>
        <dbReference type="Pfam" id="PF01406"/>
    </source>
</evidence>
<keyword evidence="3" id="KW-0067">ATP-binding</keyword>
<dbReference type="GO" id="GO:0004817">
    <property type="term" value="F:cysteine-tRNA ligase activity"/>
    <property type="evidence" value="ECO:0007669"/>
    <property type="project" value="TreeGrafter"/>
</dbReference>
<dbReference type="GO" id="GO:0005737">
    <property type="term" value="C:cytoplasm"/>
    <property type="evidence" value="ECO:0007669"/>
    <property type="project" value="TreeGrafter"/>
</dbReference>
<name>A0A498HEJ4_MALDO</name>
<dbReference type="PANTHER" id="PTHR10890:SF26">
    <property type="entry name" value="CYSTEINE--TRNA LIGASE 1, CYTOPLASMIC-RELATED"/>
    <property type="match status" value="1"/>
</dbReference>
<organism evidence="5 6">
    <name type="scientific">Malus domestica</name>
    <name type="common">Apple</name>
    <name type="synonym">Pyrus malus</name>
    <dbReference type="NCBI Taxonomy" id="3750"/>
    <lineage>
        <taxon>Eukaryota</taxon>
        <taxon>Viridiplantae</taxon>
        <taxon>Streptophyta</taxon>
        <taxon>Embryophyta</taxon>
        <taxon>Tracheophyta</taxon>
        <taxon>Spermatophyta</taxon>
        <taxon>Magnoliopsida</taxon>
        <taxon>eudicotyledons</taxon>
        <taxon>Gunneridae</taxon>
        <taxon>Pentapetalae</taxon>
        <taxon>rosids</taxon>
        <taxon>fabids</taxon>
        <taxon>Rosales</taxon>
        <taxon>Rosaceae</taxon>
        <taxon>Amygdaloideae</taxon>
        <taxon>Maleae</taxon>
        <taxon>Malus</taxon>
    </lineage>
</organism>
<evidence type="ECO:0000313" key="5">
    <source>
        <dbReference type="EMBL" id="RXH69888.1"/>
    </source>
</evidence>
<sequence>MFLSIIQCLLPTHQPYVSEHIEHIKDLITQIINNEYAYLVGGDVVFDVDEFPNYGQLSGQKLEHNQAGERVAVDSRKRNPADFALWKSAKPGEPSWESPWGPGRPGWHIECSAMSAHYMTFKFDIHGDGIDLIFPHHENEVAQRLHQ</sequence>
<dbReference type="Pfam" id="PF01406">
    <property type="entry name" value="tRNA-synt_1e"/>
    <property type="match status" value="1"/>
</dbReference>
<dbReference type="PRINTS" id="PR00983">
    <property type="entry name" value="TRNASYNTHCYS"/>
</dbReference>
<keyword evidence="1" id="KW-0436">Ligase</keyword>
<dbReference type="AlphaFoldDB" id="A0A498HEJ4"/>
<feature type="domain" description="tRNA synthetases class I catalytic" evidence="4">
    <location>
        <begin position="6"/>
        <end position="144"/>
    </location>
</feature>
<dbReference type="STRING" id="3750.A0A498HEJ4"/>